<dbReference type="EMBL" id="SJDL01000001">
    <property type="protein sequence ID" value="TBW59517.1"/>
    <property type="molecule type" value="Genomic_DNA"/>
</dbReference>
<evidence type="ECO:0000256" key="3">
    <source>
        <dbReference type="RuleBase" id="RU361196"/>
    </source>
</evidence>
<dbReference type="GO" id="GO:0016787">
    <property type="term" value="F:hydrolase activity"/>
    <property type="evidence" value="ECO:0007669"/>
    <property type="project" value="UniProtKB-KW"/>
</dbReference>
<comment type="similarity">
    <text evidence="1 3">Belongs to the glycosyl hydrolase 57 family.</text>
</comment>
<keyword evidence="2 3" id="KW-0119">Carbohydrate metabolism</keyword>
<evidence type="ECO:0000256" key="1">
    <source>
        <dbReference type="ARBA" id="ARBA00006821"/>
    </source>
</evidence>
<name>A0ABY1ZQW2_9GAMM</name>
<keyword evidence="5" id="KW-0378">Hydrolase</keyword>
<evidence type="ECO:0000256" key="2">
    <source>
        <dbReference type="ARBA" id="ARBA00023277"/>
    </source>
</evidence>
<dbReference type="InterPro" id="IPR052046">
    <property type="entry name" value="GH57_Enzymes"/>
</dbReference>
<evidence type="ECO:0000313" key="6">
    <source>
        <dbReference type="Proteomes" id="UP000313645"/>
    </source>
</evidence>
<dbReference type="PANTHER" id="PTHR36306">
    <property type="entry name" value="ALPHA-AMYLASE-RELATED-RELATED"/>
    <property type="match status" value="1"/>
</dbReference>
<dbReference type="Gene3D" id="3.20.110.10">
    <property type="entry name" value="Glycoside hydrolase 38, N terminal domain"/>
    <property type="match status" value="1"/>
</dbReference>
<dbReference type="Proteomes" id="UP000313645">
    <property type="component" value="Unassembled WGS sequence"/>
</dbReference>
<dbReference type="SUPFAM" id="SSF88713">
    <property type="entry name" value="Glycoside hydrolase/deacetylase"/>
    <property type="match status" value="1"/>
</dbReference>
<accession>A0ABY1ZQW2</accession>
<evidence type="ECO:0000259" key="4">
    <source>
        <dbReference type="Pfam" id="PF03065"/>
    </source>
</evidence>
<reference evidence="5 6" key="1">
    <citation type="submission" date="2019-02" db="EMBL/GenBank/DDBJ databases">
        <title>Marinobacter halodurans sp. nov., a marine bacterium isolated from sea tidal flat.</title>
        <authorList>
            <person name="Yoo Y."/>
            <person name="Lee D.W."/>
            <person name="Kim B.S."/>
            <person name="Kim J.-J."/>
        </authorList>
    </citation>
    <scope>NUCLEOTIDE SEQUENCE [LARGE SCALE GENOMIC DNA]</scope>
    <source>
        <strain evidence="5 6">YJ-S3-2</strain>
    </source>
</reference>
<protein>
    <submittedName>
        <fullName evidence="5">Glycoside hydrolase</fullName>
    </submittedName>
</protein>
<dbReference type="InterPro" id="IPR027291">
    <property type="entry name" value="Glyco_hydro_38_N_sf"/>
</dbReference>
<dbReference type="InterPro" id="IPR004300">
    <property type="entry name" value="Glyco_hydro_57_N"/>
</dbReference>
<evidence type="ECO:0000313" key="5">
    <source>
        <dbReference type="EMBL" id="TBW59517.1"/>
    </source>
</evidence>
<comment type="caution">
    <text evidence="5">The sequence shown here is derived from an EMBL/GenBank/DDBJ whole genome shotgun (WGS) entry which is preliminary data.</text>
</comment>
<keyword evidence="6" id="KW-1185">Reference proteome</keyword>
<dbReference type="InterPro" id="IPR011330">
    <property type="entry name" value="Glyco_hydro/deAcase_b/a-brl"/>
</dbReference>
<feature type="domain" description="Glycoside hydrolase family 57 N-terminal" evidence="4">
    <location>
        <begin position="35"/>
        <end position="451"/>
    </location>
</feature>
<dbReference type="Pfam" id="PF03065">
    <property type="entry name" value="Glyco_hydro_57"/>
    <property type="match status" value="1"/>
</dbReference>
<proteinExistence type="inferred from homology"/>
<gene>
    <name evidence="5" type="ORF">EZI54_00755</name>
</gene>
<sequence length="585" mass="65190">MPSISTSRPVALWSSRPSDWGRITPVASDWQASVVLGWHLHQPGYNLPEDGPFVLPWSYLHGIGGYCDLIHRLEEDQHARVVINFSPVLLEQLLTYSRRLQAVLTGSAERVDDRLLDALYAEILPDPATTDAAELLAFCAQQIPDWLTRTLPAAATGLALARTFLEDPARRPYLPPSLLADLLVWLHLGWCGESLHRDSDVVRSLMAQGRQFDLRQRRALFRLIADVLDGLLPRYRRLAERGQIELSLNPWGHPILPLLLDLDSARESIPDITLPEAAYPDGEARVVWHLNAALDTFRTVFDTRPSGVWPSEAAISQPALDCLAKAGFAWFASSARVLPHEGAPDLVTTHGVFRHADGELRGFFRDDGLSDLIGFIYQGWETEPAVAHFIEQLEAIGQGHQGPAPCVITVFLDGENPWPSYPDRGWHFTRMLYRALAVHPRLQLSLFRELVSVPVVGAIPDFRAGSWVGGRLDTWIGHPDKNRAWMLLTEAAGQVRPLLEAGQFPPDKARAIEKQLAVCEGSDWFWWMGEGHDAVAVTPFERLFRQQLQALYRMVGLAPPSHLFQAVSLGSRSGAGVHTMLGDEE</sequence>
<organism evidence="5 6">
    <name type="scientific">Marinobacter halodurans</name>
    <dbReference type="NCBI Taxonomy" id="2528979"/>
    <lineage>
        <taxon>Bacteria</taxon>
        <taxon>Pseudomonadati</taxon>
        <taxon>Pseudomonadota</taxon>
        <taxon>Gammaproteobacteria</taxon>
        <taxon>Pseudomonadales</taxon>
        <taxon>Marinobacteraceae</taxon>
        <taxon>Marinobacter</taxon>
    </lineage>
</organism>
<dbReference type="PANTHER" id="PTHR36306:SF5">
    <property type="entry name" value="SLR1535 PROTEIN"/>
    <property type="match status" value="1"/>
</dbReference>